<dbReference type="RefSeq" id="WP_337795303.1">
    <property type="nucleotide sequence ID" value="NZ_JACCAB010000001.1"/>
</dbReference>
<dbReference type="Proteomes" id="UP000573599">
    <property type="component" value="Unassembled WGS sequence"/>
</dbReference>
<dbReference type="SUPFAM" id="SSF55021">
    <property type="entry name" value="ACT-like"/>
    <property type="match status" value="2"/>
</dbReference>
<gene>
    <name evidence="2" type="ORF">BJ986_002726</name>
</gene>
<dbReference type="InterPro" id="IPR045865">
    <property type="entry name" value="ACT-like_dom_sf"/>
</dbReference>
<name>A0A852WHI5_9MICO</name>
<reference evidence="2 3" key="1">
    <citation type="submission" date="2020-07" db="EMBL/GenBank/DDBJ databases">
        <title>Sequencing the genomes of 1000 actinobacteria strains.</title>
        <authorList>
            <person name="Klenk H.-P."/>
        </authorList>
    </citation>
    <scope>NUCLEOTIDE SEQUENCE [LARGE SCALE GENOMIC DNA]</scope>
    <source>
        <strain evidence="2 3">DSM 23987</strain>
    </source>
</reference>
<proteinExistence type="predicted"/>
<feature type="domain" description="CASTOR ACT" evidence="1">
    <location>
        <begin position="68"/>
        <end position="115"/>
    </location>
</feature>
<evidence type="ECO:0000313" key="3">
    <source>
        <dbReference type="Proteomes" id="UP000573599"/>
    </source>
</evidence>
<protein>
    <recommendedName>
        <fullName evidence="1">CASTOR ACT domain-containing protein</fullName>
    </recommendedName>
</protein>
<dbReference type="Gene3D" id="3.30.2130.10">
    <property type="entry name" value="VC0802-like"/>
    <property type="match status" value="1"/>
</dbReference>
<accession>A0A852WHI5</accession>
<dbReference type="EMBL" id="JACCAB010000001">
    <property type="protein sequence ID" value="NYG08239.1"/>
    <property type="molecule type" value="Genomic_DNA"/>
</dbReference>
<organism evidence="2 3">
    <name type="scientific">Pedococcus badiiscoriae</name>
    <dbReference type="NCBI Taxonomy" id="642776"/>
    <lineage>
        <taxon>Bacteria</taxon>
        <taxon>Bacillati</taxon>
        <taxon>Actinomycetota</taxon>
        <taxon>Actinomycetes</taxon>
        <taxon>Micrococcales</taxon>
        <taxon>Intrasporangiaceae</taxon>
        <taxon>Pedococcus</taxon>
    </lineage>
</organism>
<keyword evidence="3" id="KW-1185">Reference proteome</keyword>
<dbReference type="InterPro" id="IPR027795">
    <property type="entry name" value="CASTOR_ACT_dom"/>
</dbReference>
<evidence type="ECO:0000313" key="2">
    <source>
        <dbReference type="EMBL" id="NYG08239.1"/>
    </source>
</evidence>
<evidence type="ECO:0000259" key="1">
    <source>
        <dbReference type="Pfam" id="PF13840"/>
    </source>
</evidence>
<dbReference type="Pfam" id="PF13840">
    <property type="entry name" value="ACT_7"/>
    <property type="match status" value="1"/>
</dbReference>
<sequence>MTLLLHLMRYDEDVAFVRLPAGQEPTWDWRTGPLASITYTDSETSIVCGFASAPQDLRVQGPLTAYEIAGPLDFSMVGVLSGLLEPLAKQGISILALSTFDTDWILVDAHRSDDATTIWKRSGYTVAPARLSGGTA</sequence>
<comment type="caution">
    <text evidence="2">The sequence shown here is derived from an EMBL/GenBank/DDBJ whole genome shotgun (WGS) entry which is preliminary data.</text>
</comment>
<dbReference type="AlphaFoldDB" id="A0A852WHI5"/>